<feature type="region of interest" description="Disordered" evidence="4">
    <location>
        <begin position="86"/>
        <end position="114"/>
    </location>
</feature>
<dbReference type="Gene3D" id="1.20.58.90">
    <property type="match status" value="1"/>
</dbReference>
<reference evidence="5 6" key="1">
    <citation type="submission" date="2018-05" db="EMBL/GenBank/DDBJ databases">
        <title>Genome sequencing and assembly of the regulated plant pathogen Lachnellula willkommii and related sister species for the development of diagnostic species identification markers.</title>
        <authorList>
            <person name="Giroux E."/>
            <person name="Bilodeau G."/>
        </authorList>
    </citation>
    <scope>NUCLEOTIDE SEQUENCE [LARGE SCALE GENOMIC DNA]</scope>
    <source>
        <strain evidence="5 6">CBS 172.35</strain>
    </source>
</reference>
<gene>
    <name evidence="5" type="primary">TBCA</name>
    <name evidence="5" type="ORF">LAWI1_G007662</name>
</gene>
<dbReference type="EMBL" id="QGML01001116">
    <property type="protein sequence ID" value="TVY89754.1"/>
    <property type="molecule type" value="Genomic_DNA"/>
</dbReference>
<sequence>MPPPSQIAIATSSVERLVKEEVSYHKELVSQEARLSKLLQSEGDEDGNKEFRVKQEKTAIEETRAVFPPLRQRIADAVLKLEDQLEAGTASQGETEKARAAIESAREEAGGENE</sequence>
<keyword evidence="2 3" id="KW-0143">Chaperone</keyword>
<evidence type="ECO:0000256" key="1">
    <source>
        <dbReference type="ARBA" id="ARBA00006806"/>
    </source>
</evidence>
<dbReference type="PANTHER" id="PTHR21500:SF0">
    <property type="entry name" value="TUBULIN-SPECIFIC CHAPERONE A"/>
    <property type="match status" value="1"/>
</dbReference>
<dbReference type="Pfam" id="PF02970">
    <property type="entry name" value="TBCA"/>
    <property type="match status" value="1"/>
</dbReference>
<keyword evidence="3" id="KW-0963">Cytoplasm</keyword>
<evidence type="ECO:0000313" key="6">
    <source>
        <dbReference type="Proteomes" id="UP000315522"/>
    </source>
</evidence>
<organism evidence="5 6">
    <name type="scientific">Lachnellula willkommii</name>
    <dbReference type="NCBI Taxonomy" id="215461"/>
    <lineage>
        <taxon>Eukaryota</taxon>
        <taxon>Fungi</taxon>
        <taxon>Dikarya</taxon>
        <taxon>Ascomycota</taxon>
        <taxon>Pezizomycotina</taxon>
        <taxon>Leotiomycetes</taxon>
        <taxon>Helotiales</taxon>
        <taxon>Lachnaceae</taxon>
        <taxon>Lachnellula</taxon>
    </lineage>
</organism>
<dbReference type="SUPFAM" id="SSF46988">
    <property type="entry name" value="Tubulin chaperone cofactor A"/>
    <property type="match status" value="1"/>
</dbReference>
<evidence type="ECO:0000256" key="2">
    <source>
        <dbReference type="ARBA" id="ARBA00023186"/>
    </source>
</evidence>
<keyword evidence="3" id="KW-0206">Cytoskeleton</keyword>
<comment type="similarity">
    <text evidence="1 3">Belongs to the TBCA family.</text>
</comment>
<dbReference type="GO" id="GO:0048487">
    <property type="term" value="F:beta-tubulin binding"/>
    <property type="evidence" value="ECO:0007669"/>
    <property type="project" value="InterPro"/>
</dbReference>
<name>A0A559M9W8_9HELO</name>
<dbReference type="PANTHER" id="PTHR21500">
    <property type="entry name" value="TUBULIN-SPECIFIC CHAPERONE A"/>
    <property type="match status" value="1"/>
</dbReference>
<dbReference type="GO" id="GO:0007021">
    <property type="term" value="P:tubulin complex assembly"/>
    <property type="evidence" value="ECO:0007669"/>
    <property type="project" value="UniProtKB-UniRule"/>
</dbReference>
<evidence type="ECO:0000256" key="4">
    <source>
        <dbReference type="SAM" id="MobiDB-lite"/>
    </source>
</evidence>
<dbReference type="GO" id="GO:0007023">
    <property type="term" value="P:post-chaperonin tubulin folding pathway"/>
    <property type="evidence" value="ECO:0007669"/>
    <property type="project" value="UniProtKB-UniRule"/>
</dbReference>
<dbReference type="InterPro" id="IPR036126">
    <property type="entry name" value="TBCA_sf"/>
</dbReference>
<comment type="subunit">
    <text evidence="3">Supercomplex made of cofactors A to E. Cofactors A and D function by capturing and stabilizing tubulin in a quasi-native conformation. Cofactor E binds to the cofactor D-tubulin complex; interaction with cofactor C then causes the release of tubulin polypeptides that are committed to the native state.</text>
</comment>
<feature type="compositionally biased region" description="Basic and acidic residues" evidence="4">
    <location>
        <begin position="94"/>
        <end position="114"/>
    </location>
</feature>
<keyword evidence="3" id="KW-0493">Microtubule</keyword>
<dbReference type="InterPro" id="IPR004226">
    <property type="entry name" value="TBCA"/>
</dbReference>
<dbReference type="AlphaFoldDB" id="A0A559M9W8"/>
<keyword evidence="6" id="KW-1185">Reference proteome</keyword>
<comment type="caution">
    <text evidence="5">The sequence shown here is derived from an EMBL/GenBank/DDBJ whole genome shotgun (WGS) entry which is preliminary data.</text>
</comment>
<feature type="non-terminal residue" evidence="5">
    <location>
        <position position="114"/>
    </location>
</feature>
<dbReference type="GO" id="GO:0005874">
    <property type="term" value="C:microtubule"/>
    <property type="evidence" value="ECO:0007669"/>
    <property type="project" value="UniProtKB-KW"/>
</dbReference>
<evidence type="ECO:0000256" key="3">
    <source>
        <dbReference type="RuleBase" id="RU364030"/>
    </source>
</evidence>
<dbReference type="GO" id="GO:0005829">
    <property type="term" value="C:cytosol"/>
    <property type="evidence" value="ECO:0007669"/>
    <property type="project" value="TreeGrafter"/>
</dbReference>
<accession>A0A559M9W8</accession>
<dbReference type="Proteomes" id="UP000315522">
    <property type="component" value="Unassembled WGS sequence"/>
</dbReference>
<protein>
    <recommendedName>
        <fullName evidence="3">Tubulin-specific chaperone A</fullName>
    </recommendedName>
</protein>
<proteinExistence type="inferred from homology"/>
<evidence type="ECO:0000313" key="5">
    <source>
        <dbReference type="EMBL" id="TVY89754.1"/>
    </source>
</evidence>
<comment type="subcellular location">
    <subcellularLocation>
        <location evidence="3">Cytoplasm</location>
        <location evidence="3">Cytoskeleton</location>
    </subcellularLocation>
</comment>